<accession>A0A835HJP8</accession>
<dbReference type="AlphaFoldDB" id="A0A835HJP8"/>
<evidence type="ECO:0000313" key="3">
    <source>
        <dbReference type="Proteomes" id="UP000631114"/>
    </source>
</evidence>
<evidence type="ECO:0000313" key="2">
    <source>
        <dbReference type="EMBL" id="KAF9600719.1"/>
    </source>
</evidence>
<sequence>MLVEVLLHVVVSTPALIRTTQGDSWSCVGFLLTNQNLKDPMYIDWGRTIGHSLSRQPMVSCSGQICELQNMGGRVIAIGRIFGDQDEVPENTYRILVGEILEFHAELFGARGKAFGDIDVGSTVTWPQAFTNVI</sequence>
<dbReference type="EMBL" id="JADFTS010000006">
    <property type="protein sequence ID" value="KAF9600719.1"/>
    <property type="molecule type" value="Genomic_DNA"/>
</dbReference>
<evidence type="ECO:0000256" key="1">
    <source>
        <dbReference type="SAM" id="SignalP"/>
    </source>
</evidence>
<organism evidence="2 3">
    <name type="scientific">Coptis chinensis</name>
    <dbReference type="NCBI Taxonomy" id="261450"/>
    <lineage>
        <taxon>Eukaryota</taxon>
        <taxon>Viridiplantae</taxon>
        <taxon>Streptophyta</taxon>
        <taxon>Embryophyta</taxon>
        <taxon>Tracheophyta</taxon>
        <taxon>Spermatophyta</taxon>
        <taxon>Magnoliopsida</taxon>
        <taxon>Ranunculales</taxon>
        <taxon>Ranunculaceae</taxon>
        <taxon>Coptidoideae</taxon>
        <taxon>Coptis</taxon>
    </lineage>
</organism>
<protein>
    <submittedName>
        <fullName evidence="2">Uncharacterized protein</fullName>
    </submittedName>
</protein>
<proteinExistence type="predicted"/>
<dbReference type="Proteomes" id="UP000631114">
    <property type="component" value="Unassembled WGS sequence"/>
</dbReference>
<feature type="chain" id="PRO_5032809562" evidence="1">
    <location>
        <begin position="23"/>
        <end position="134"/>
    </location>
</feature>
<reference evidence="2 3" key="1">
    <citation type="submission" date="2020-10" db="EMBL/GenBank/DDBJ databases">
        <title>The Coptis chinensis genome and diversification of protoberbering-type alkaloids.</title>
        <authorList>
            <person name="Wang B."/>
            <person name="Shu S."/>
            <person name="Song C."/>
            <person name="Liu Y."/>
        </authorList>
    </citation>
    <scope>NUCLEOTIDE SEQUENCE [LARGE SCALE GENOMIC DNA]</scope>
    <source>
        <strain evidence="2">HL-2020</strain>
        <tissue evidence="2">Leaf</tissue>
    </source>
</reference>
<name>A0A835HJP8_9MAGN</name>
<keyword evidence="3" id="KW-1185">Reference proteome</keyword>
<gene>
    <name evidence="2" type="ORF">IFM89_011406</name>
</gene>
<comment type="caution">
    <text evidence="2">The sequence shown here is derived from an EMBL/GenBank/DDBJ whole genome shotgun (WGS) entry which is preliminary data.</text>
</comment>
<feature type="signal peptide" evidence="1">
    <location>
        <begin position="1"/>
        <end position="22"/>
    </location>
</feature>
<keyword evidence="1" id="KW-0732">Signal</keyword>